<evidence type="ECO:0000313" key="2">
    <source>
        <dbReference type="EMBL" id="MBP1923636.1"/>
    </source>
</evidence>
<accession>A0A8T4GHD3</accession>
<feature type="region of interest" description="Disordered" evidence="1">
    <location>
        <begin position="890"/>
        <end position="946"/>
    </location>
</feature>
<feature type="compositionally biased region" description="Basic and acidic residues" evidence="1">
    <location>
        <begin position="368"/>
        <end position="381"/>
    </location>
</feature>
<dbReference type="Proteomes" id="UP000823588">
    <property type="component" value="Unassembled WGS sequence"/>
</dbReference>
<reference evidence="2" key="1">
    <citation type="submission" date="2021-03" db="EMBL/GenBank/DDBJ databases">
        <title>Genomic Encyclopedia of Type Strains, Phase IV (KMG-IV): sequencing the most valuable type-strain genomes for metagenomic binning, comparative biology and taxonomic classification.</title>
        <authorList>
            <person name="Goeker M."/>
        </authorList>
    </citation>
    <scope>NUCLEOTIDE SEQUENCE</scope>
    <source>
        <strain evidence="2">DSM 23564</strain>
    </source>
</reference>
<dbReference type="OrthoDB" id="213824at2157"/>
<dbReference type="SUPFAM" id="SSF46785">
    <property type="entry name" value="Winged helix' DNA-binding domain"/>
    <property type="match status" value="1"/>
</dbReference>
<dbReference type="AlphaFoldDB" id="A0A8T4GHD3"/>
<comment type="caution">
    <text evidence="2">The sequence shown here is derived from an EMBL/GenBank/DDBJ whole genome shotgun (WGS) entry which is preliminary data.</text>
</comment>
<evidence type="ECO:0000313" key="3">
    <source>
        <dbReference type="Proteomes" id="UP000823588"/>
    </source>
</evidence>
<feature type="region of interest" description="Disordered" evidence="1">
    <location>
        <begin position="333"/>
        <end position="381"/>
    </location>
</feature>
<protein>
    <recommendedName>
        <fullName evidence="4">Plasmid replication protein RepH</fullName>
    </recommendedName>
</protein>
<feature type="compositionally biased region" description="Polar residues" evidence="1">
    <location>
        <begin position="929"/>
        <end position="946"/>
    </location>
</feature>
<evidence type="ECO:0008006" key="4">
    <source>
        <dbReference type="Google" id="ProtNLM"/>
    </source>
</evidence>
<name>A0A8T4GHD3_9EURY</name>
<feature type="compositionally biased region" description="Polar residues" evidence="1">
    <location>
        <begin position="346"/>
        <end position="356"/>
    </location>
</feature>
<dbReference type="EMBL" id="JAGGKQ010000026">
    <property type="protein sequence ID" value="MBP1923636.1"/>
    <property type="molecule type" value="Genomic_DNA"/>
</dbReference>
<sequence>MGPRQPATRERGIRLVSHETTLSTEGIVCTEISPRVTEWVPDLLDKLKPHTERAICDSTTTDPWRASTQLLTETLPEWQNTDEPWTDDIAEAVAYTRAITALALTYRDTDVDTLSTYHHQRYDGLTDTVTTIGTGRGPVNADLGALAKGPVALHRELEDQPEVLTLLLDGDTWTSLTDRRTGVRALAAIAVLADGFDVRLVASPTVQRHLSKRYPHWTECHLDLTASRDRSPHTDHSTQTAEAAWEAIRDLDTEPGKRRLLGHLNADDTRSYRDLTHDHTIDIADGTVSRYVLDLETRGLVTIDRRGQHNTVQLTDLGQLAVKQCLDDTNALVHPDQRRLDGRLTGTPQESTSTVSPRRVGSPPEPTIDERVATTGDPDRETDYVQWLTGPETSPDQFHERFSTVAHDDAITLVDDQPQSFEDGRVTYLSHTDTETLVVLQWGGPLATLGRLAGALLSDKALSTILTPTRLGHNFETIDDHRDHDTARILRRGHQVGWYSETETTYQAWRDRITTVRDRLLAQVATLTGSDDTAARSDLFADLHGLIASATQLYHAVGIDLTTTIRIPDTDALARNTTQLHDLCEFLGKTVPKQSVYGVHSGYRMLFEDRPAKLCRRLPYEVESNTTLDLTMSWVLAGPTITALHDDITTALSTELSEVRKAIAEGTEAAPTLEIPVVDATTYPAIRRVIDEIAMTHDVQWTSHERQRLVRLCLRSFGPADTPRACPYDVVESLRQALNESHCPTPADVERAAATLPATRFRPDLTPTATKLYATLLQADQPLGRSELIDRAGISASSYDRRLSDVRELPRVHAVQVDGHRRWITDHESATRPPADMTKTPTPLLAHRQTNPSHRVVSSHPDVWTRQRTAHADTDLFTPIATQNTMIRDTTLPVKTHRRQPPRDDHRDVPPAHHLIDSRMPDPHHHETLASSVTPTLHTNQKGETQ</sequence>
<gene>
    <name evidence="2" type="ORF">J2751_002681</name>
</gene>
<dbReference type="RefSeq" id="WP_209486637.1">
    <property type="nucleotide sequence ID" value="NZ_JAGGKQ010000026.1"/>
</dbReference>
<feature type="compositionally biased region" description="Basic and acidic residues" evidence="1">
    <location>
        <begin position="901"/>
        <end position="928"/>
    </location>
</feature>
<dbReference type="InterPro" id="IPR036390">
    <property type="entry name" value="WH_DNA-bd_sf"/>
</dbReference>
<keyword evidence="3" id="KW-1185">Reference proteome</keyword>
<evidence type="ECO:0000256" key="1">
    <source>
        <dbReference type="SAM" id="MobiDB-lite"/>
    </source>
</evidence>
<proteinExistence type="predicted"/>
<organism evidence="2 3">
    <name type="scientific">Halorubrum alkaliphilum</name>
    <dbReference type="NCBI Taxonomy" id="261290"/>
    <lineage>
        <taxon>Archaea</taxon>
        <taxon>Methanobacteriati</taxon>
        <taxon>Methanobacteriota</taxon>
        <taxon>Stenosarchaea group</taxon>
        <taxon>Halobacteria</taxon>
        <taxon>Halobacteriales</taxon>
        <taxon>Haloferacaceae</taxon>
        <taxon>Halorubrum</taxon>
    </lineage>
</organism>